<sequence length="143" mass="16560">MNNGRIQLSIIDDKNGKICTSEQYNFSQKPAQPPENRYKFGILEKFTTINIRDKLERPSWVFGAVGRNDIFRVIMIIVSDGKRYVFLPIIQKYVEPVSITVSDEWTSYKDLEEAGYTDLTVCHKRNFIDPPSRNVPTQTVKNL</sequence>
<evidence type="ECO:0000313" key="2">
    <source>
        <dbReference type="EMBL" id="KII68379.1"/>
    </source>
</evidence>
<keyword evidence="3" id="KW-1185">Reference proteome</keyword>
<dbReference type="PANTHER" id="PTHR47163:SF2">
    <property type="entry name" value="SI:DKEY-17M8.2"/>
    <property type="match status" value="1"/>
</dbReference>
<gene>
    <name evidence="2" type="ORF">RF11_06826</name>
</gene>
<dbReference type="AlphaFoldDB" id="A0A0C2ISF8"/>
<dbReference type="InterPro" id="IPR053164">
    <property type="entry name" value="IS1016-like_transposase"/>
</dbReference>
<evidence type="ECO:0000313" key="3">
    <source>
        <dbReference type="Proteomes" id="UP000031668"/>
    </source>
</evidence>
<dbReference type="Proteomes" id="UP000031668">
    <property type="component" value="Unassembled WGS sequence"/>
</dbReference>
<reference evidence="2 3" key="1">
    <citation type="journal article" date="2014" name="Genome Biol. Evol.">
        <title>The genome of the myxosporean Thelohanellus kitauei shows adaptations to nutrient acquisition within its fish host.</title>
        <authorList>
            <person name="Yang Y."/>
            <person name="Xiong J."/>
            <person name="Zhou Z."/>
            <person name="Huo F."/>
            <person name="Miao W."/>
            <person name="Ran C."/>
            <person name="Liu Y."/>
            <person name="Zhang J."/>
            <person name="Feng J."/>
            <person name="Wang M."/>
            <person name="Wang M."/>
            <person name="Wang L."/>
            <person name="Yao B."/>
        </authorList>
    </citation>
    <scope>NUCLEOTIDE SEQUENCE [LARGE SCALE GENOMIC DNA]</scope>
    <source>
        <strain evidence="2">Wuqing</strain>
    </source>
</reference>
<name>A0A0C2ISF8_THEKT</name>
<comment type="caution">
    <text evidence="2">The sequence shown here is derived from an EMBL/GenBank/DDBJ whole genome shotgun (WGS) entry which is preliminary data.</text>
</comment>
<feature type="domain" description="ISXO2-like transposase" evidence="1">
    <location>
        <begin position="56"/>
        <end position="127"/>
    </location>
</feature>
<organism evidence="2 3">
    <name type="scientific">Thelohanellus kitauei</name>
    <name type="common">Myxosporean</name>
    <dbReference type="NCBI Taxonomy" id="669202"/>
    <lineage>
        <taxon>Eukaryota</taxon>
        <taxon>Metazoa</taxon>
        <taxon>Cnidaria</taxon>
        <taxon>Myxozoa</taxon>
        <taxon>Myxosporea</taxon>
        <taxon>Bivalvulida</taxon>
        <taxon>Platysporina</taxon>
        <taxon>Myxobolidae</taxon>
        <taxon>Thelohanellus</taxon>
    </lineage>
</organism>
<accession>A0A0C2ISF8</accession>
<evidence type="ECO:0000259" key="1">
    <source>
        <dbReference type="Pfam" id="PF12762"/>
    </source>
</evidence>
<proteinExistence type="predicted"/>
<dbReference type="EMBL" id="JWZT01002870">
    <property type="protein sequence ID" value="KII68379.1"/>
    <property type="molecule type" value="Genomic_DNA"/>
</dbReference>
<dbReference type="InterPro" id="IPR024445">
    <property type="entry name" value="Tnp_ISXO2-like"/>
</dbReference>
<dbReference type="PANTHER" id="PTHR47163">
    <property type="entry name" value="DDE_TNP_IS1595 DOMAIN-CONTAINING PROTEIN"/>
    <property type="match status" value="1"/>
</dbReference>
<dbReference type="Pfam" id="PF12762">
    <property type="entry name" value="DDE_Tnp_IS1595"/>
    <property type="match status" value="1"/>
</dbReference>
<protein>
    <recommendedName>
        <fullName evidence="1">ISXO2-like transposase domain-containing protein</fullName>
    </recommendedName>
</protein>